<dbReference type="Pfam" id="PF01888">
    <property type="entry name" value="CbiD"/>
    <property type="match status" value="1"/>
</dbReference>
<comment type="pathway">
    <text evidence="5">Cofactor biosynthesis; adenosylcobalamin biosynthesis; cob(II)yrinate a,c-diamide from sirohydrochlorin (anaerobic route): step 6/10.</text>
</comment>
<accession>A0A6M8IYT1</accession>
<dbReference type="InterPro" id="IPR007212">
    <property type="entry name" value="Zf-like"/>
</dbReference>
<sequence>MAQRRTASKRPRRGGDDAPAYPFFTHTACPYFPCHQGLEPERFNCLFCFCPLYALGDRCGGNFTYTESGVKVCTNCVLPHVRDEGTRMVYERFAELSALAARTPSGAGAPATARAAVDPPGDRAVDQAAGPVADLSAGQAAQSAVEGPLPPHAAYVMVGKKRLRCGYTTGTCAAAAALAAARLAVGADPTPAVRVRVPAGVDVRVDVEEADRGAGWARAAVRKFAGDDPDVTDGALVSALVELVDDPGVQVDGGTGVGRVTRAGLDQPPGAAAINSVPRRMIAETVASALADAQHAGGARVTIEVPDGAALAMRTFNPRLGIQGGISILGTTGIVRPMSEDALIASIQLEMRMLRARGRKTLLLSPGNYGRDFACADLGLDFASCVQCSNYLGAALDAAALLGFTAVLVVGHAGKLAKVAAGAMNTHSRTVDGRFEVLAALAAAEGGDAALAEGLLGCVTVDEAIELLDAAGLRQAVMARMGQRIEAHLRRRAGEGVRVEAVVFSTVHGVLVRTPGADALTALVAREAACGKEGGR</sequence>
<dbReference type="Pfam" id="PF04071">
    <property type="entry name" value="zf-like"/>
    <property type="match status" value="1"/>
</dbReference>
<comment type="function">
    <text evidence="5">Catalyzes the methylation of C-1 in cobalt-precorrin-5B to form cobalt-precorrin-6A.</text>
</comment>
<dbReference type="Proteomes" id="UP000503297">
    <property type="component" value="Chromosome"/>
</dbReference>
<comment type="catalytic activity">
    <reaction evidence="5">
        <text>Co-precorrin-5B + S-adenosyl-L-methionine = Co-precorrin-6A + S-adenosyl-L-homocysteine</text>
        <dbReference type="Rhea" id="RHEA:26285"/>
        <dbReference type="ChEBI" id="CHEBI:57856"/>
        <dbReference type="ChEBI" id="CHEBI:59789"/>
        <dbReference type="ChEBI" id="CHEBI:60063"/>
        <dbReference type="ChEBI" id="CHEBI:60064"/>
        <dbReference type="EC" id="2.1.1.195"/>
    </reaction>
</comment>
<dbReference type="RefSeq" id="WP_173163521.1">
    <property type="nucleotide sequence ID" value="NZ_CP053716.1"/>
</dbReference>
<dbReference type="KEGG" id="bwa:HLV38_01095"/>
<keyword evidence="3 5" id="KW-0808">Transferase</keyword>
<dbReference type="PANTHER" id="PTHR35863">
    <property type="entry name" value="COBALT-PRECORRIN-5B C(1)-METHYLTRANSFERASE"/>
    <property type="match status" value="1"/>
</dbReference>
<gene>
    <name evidence="5 7" type="primary">cbiD</name>
    <name evidence="7" type="ORF">HLV38_01095</name>
</gene>
<evidence type="ECO:0000259" key="6">
    <source>
        <dbReference type="Pfam" id="PF04071"/>
    </source>
</evidence>
<dbReference type="EC" id="2.1.1.195" evidence="5"/>
<evidence type="ECO:0000256" key="5">
    <source>
        <dbReference type="HAMAP-Rule" id="MF_00787"/>
    </source>
</evidence>
<evidence type="ECO:0000256" key="4">
    <source>
        <dbReference type="ARBA" id="ARBA00022691"/>
    </source>
</evidence>
<dbReference type="EMBL" id="CP053716">
    <property type="protein sequence ID" value="QKF06870.1"/>
    <property type="molecule type" value="Genomic_DNA"/>
</dbReference>
<keyword evidence="8" id="KW-1185">Reference proteome</keyword>
<dbReference type="InterPro" id="IPR036074">
    <property type="entry name" value="CbiD_sf"/>
</dbReference>
<organism evidence="7 8">
    <name type="scientific">Berryella wangjianweii</name>
    <dbReference type="NCBI Taxonomy" id="2734634"/>
    <lineage>
        <taxon>Bacteria</taxon>
        <taxon>Bacillati</taxon>
        <taxon>Actinomycetota</taxon>
        <taxon>Coriobacteriia</taxon>
        <taxon>Eggerthellales</taxon>
        <taxon>Eggerthellaceae</taxon>
        <taxon>Berryella</taxon>
    </lineage>
</organism>
<dbReference type="NCBIfam" id="TIGR00312">
    <property type="entry name" value="cbiD"/>
    <property type="match status" value="1"/>
</dbReference>
<evidence type="ECO:0000256" key="1">
    <source>
        <dbReference type="ARBA" id="ARBA00022573"/>
    </source>
</evidence>
<dbReference type="Gene3D" id="3.30.2110.10">
    <property type="entry name" value="CbiD-like"/>
    <property type="match status" value="1"/>
</dbReference>
<protein>
    <recommendedName>
        <fullName evidence="5">Cobalt-precorrin-5B C(1)-methyltransferase</fullName>
        <ecNumber evidence="5">2.1.1.195</ecNumber>
    </recommendedName>
    <alternativeName>
        <fullName evidence="5">Cobalt-precorrin-6A synthase</fullName>
    </alternativeName>
</protein>
<dbReference type="SUPFAM" id="SSF111342">
    <property type="entry name" value="CbiD-like"/>
    <property type="match status" value="1"/>
</dbReference>
<evidence type="ECO:0000256" key="3">
    <source>
        <dbReference type="ARBA" id="ARBA00022679"/>
    </source>
</evidence>
<feature type="domain" description="Cysteine-rich small" evidence="6">
    <location>
        <begin position="23"/>
        <end position="85"/>
    </location>
</feature>
<dbReference type="HAMAP" id="MF_00787">
    <property type="entry name" value="CbiD"/>
    <property type="match status" value="1"/>
</dbReference>
<dbReference type="AlphaFoldDB" id="A0A6M8IYT1"/>
<comment type="similarity">
    <text evidence="5">Belongs to the CbiD family.</text>
</comment>
<keyword evidence="1 5" id="KW-0169">Cobalamin biosynthesis</keyword>
<dbReference type="InterPro" id="IPR002748">
    <property type="entry name" value="CbiD"/>
</dbReference>
<dbReference type="PANTHER" id="PTHR35863:SF1">
    <property type="entry name" value="COBALT-PRECORRIN-5B C(1)-METHYLTRANSFERASE"/>
    <property type="match status" value="1"/>
</dbReference>
<keyword evidence="2 5" id="KW-0489">Methyltransferase</keyword>
<reference evidence="8" key="1">
    <citation type="submission" date="2020-05" db="EMBL/GenBank/DDBJ databases">
        <title>Novel species in genus Nocardioides.</title>
        <authorList>
            <person name="Zhang G."/>
        </authorList>
    </citation>
    <scope>NUCLEOTIDE SEQUENCE [LARGE SCALE GENOMIC DNA]</scope>
    <source>
        <strain evidence="8">zg-1050</strain>
    </source>
</reference>
<dbReference type="UniPathway" id="UPA00148">
    <property type="reaction ID" value="UER00227"/>
</dbReference>
<evidence type="ECO:0000313" key="8">
    <source>
        <dbReference type="Proteomes" id="UP000503297"/>
    </source>
</evidence>
<evidence type="ECO:0000313" key="7">
    <source>
        <dbReference type="EMBL" id="QKF06870.1"/>
    </source>
</evidence>
<dbReference type="GO" id="GO:0019251">
    <property type="term" value="P:anaerobic cobalamin biosynthetic process"/>
    <property type="evidence" value="ECO:0007669"/>
    <property type="project" value="UniProtKB-UniRule"/>
</dbReference>
<dbReference type="GO" id="GO:0008168">
    <property type="term" value="F:methyltransferase activity"/>
    <property type="evidence" value="ECO:0007669"/>
    <property type="project" value="UniProtKB-UniRule"/>
</dbReference>
<proteinExistence type="inferred from homology"/>
<keyword evidence="4 5" id="KW-0949">S-adenosyl-L-methionine</keyword>
<dbReference type="GO" id="GO:0032259">
    <property type="term" value="P:methylation"/>
    <property type="evidence" value="ECO:0007669"/>
    <property type="project" value="UniProtKB-KW"/>
</dbReference>
<evidence type="ECO:0000256" key="2">
    <source>
        <dbReference type="ARBA" id="ARBA00022603"/>
    </source>
</evidence>
<name>A0A6M8IYT1_9ACTN</name>